<dbReference type="EMBL" id="QPJC01000006">
    <property type="protein sequence ID" value="RCW43677.1"/>
    <property type="molecule type" value="Genomic_DNA"/>
</dbReference>
<accession>A0A368VT98</accession>
<dbReference type="Proteomes" id="UP000253495">
    <property type="component" value="Unassembled WGS sequence"/>
</dbReference>
<dbReference type="AlphaFoldDB" id="A0A368VT98"/>
<feature type="transmembrane region" description="Helical" evidence="9">
    <location>
        <begin position="255"/>
        <end position="276"/>
    </location>
</feature>
<feature type="region of interest" description="Disordered" evidence="8">
    <location>
        <begin position="89"/>
        <end position="128"/>
    </location>
</feature>
<dbReference type="GO" id="GO:0005886">
    <property type="term" value="C:plasma membrane"/>
    <property type="evidence" value="ECO:0007669"/>
    <property type="project" value="UniProtKB-SubCell"/>
</dbReference>
<dbReference type="Pfam" id="PF02293">
    <property type="entry name" value="AmiS_UreI"/>
    <property type="match status" value="1"/>
</dbReference>
<evidence type="ECO:0000256" key="1">
    <source>
        <dbReference type="ARBA" id="ARBA00004651"/>
    </source>
</evidence>
<organism evidence="10 11">
    <name type="scientific">Halopolyspora algeriensis</name>
    <dbReference type="NCBI Taxonomy" id="1500506"/>
    <lineage>
        <taxon>Bacteria</taxon>
        <taxon>Bacillati</taxon>
        <taxon>Actinomycetota</taxon>
        <taxon>Actinomycetes</taxon>
        <taxon>Actinomycetes incertae sedis</taxon>
        <taxon>Halopolyspora</taxon>
    </lineage>
</organism>
<feature type="transmembrane region" description="Helical" evidence="9">
    <location>
        <begin position="137"/>
        <end position="162"/>
    </location>
</feature>
<evidence type="ECO:0000313" key="11">
    <source>
        <dbReference type="Proteomes" id="UP000253495"/>
    </source>
</evidence>
<evidence type="ECO:0000256" key="3">
    <source>
        <dbReference type="ARBA" id="ARBA00022448"/>
    </source>
</evidence>
<proteinExistence type="inferred from homology"/>
<dbReference type="InterPro" id="IPR038523">
    <property type="entry name" value="AmiSUreI_transpt_sf"/>
</dbReference>
<keyword evidence="6 9" id="KW-1133">Transmembrane helix</keyword>
<evidence type="ECO:0000256" key="6">
    <source>
        <dbReference type="ARBA" id="ARBA00022989"/>
    </source>
</evidence>
<gene>
    <name evidence="10" type="ORF">DFQ14_106155</name>
</gene>
<evidence type="ECO:0000256" key="2">
    <source>
        <dbReference type="ARBA" id="ARBA00010068"/>
    </source>
</evidence>
<feature type="transmembrane region" description="Helical" evidence="9">
    <location>
        <begin position="198"/>
        <end position="219"/>
    </location>
</feature>
<evidence type="ECO:0000256" key="7">
    <source>
        <dbReference type="ARBA" id="ARBA00023136"/>
    </source>
</evidence>
<name>A0A368VT98_9ACTN</name>
<evidence type="ECO:0000256" key="9">
    <source>
        <dbReference type="SAM" id="Phobius"/>
    </source>
</evidence>
<comment type="caution">
    <text evidence="10">The sequence shown here is derived from an EMBL/GenBank/DDBJ whole genome shotgun (WGS) entry which is preliminary data.</text>
</comment>
<feature type="transmembrane region" description="Helical" evidence="9">
    <location>
        <begin position="168"/>
        <end position="186"/>
    </location>
</feature>
<keyword evidence="3" id="KW-0813">Transport</keyword>
<evidence type="ECO:0000256" key="4">
    <source>
        <dbReference type="ARBA" id="ARBA00022475"/>
    </source>
</evidence>
<protein>
    <submittedName>
        <fullName evidence="10">AmiS/UreI family transporter</fullName>
    </submittedName>
</protein>
<evidence type="ECO:0000256" key="8">
    <source>
        <dbReference type="SAM" id="MobiDB-lite"/>
    </source>
</evidence>
<reference evidence="10 11" key="1">
    <citation type="submission" date="2018-07" db="EMBL/GenBank/DDBJ databases">
        <title>Genomic Encyclopedia of Type Strains, Phase III (KMG-III): the genomes of soil and plant-associated and newly described type strains.</title>
        <authorList>
            <person name="Whitman W."/>
        </authorList>
    </citation>
    <scope>NUCLEOTIDE SEQUENCE [LARGE SCALE GENOMIC DNA]</scope>
    <source>
        <strain evidence="10 11">CECT 8575</strain>
    </source>
</reference>
<keyword evidence="11" id="KW-1185">Reference proteome</keyword>
<comment type="similarity">
    <text evidence="2">Belongs to the AmiS/UreI family.</text>
</comment>
<comment type="subcellular location">
    <subcellularLocation>
        <location evidence="1">Cell membrane</location>
        <topology evidence="1">Multi-pass membrane protein</topology>
    </subcellularLocation>
</comment>
<evidence type="ECO:0000313" key="10">
    <source>
        <dbReference type="EMBL" id="RCW43677.1"/>
    </source>
</evidence>
<keyword evidence="5 9" id="KW-0812">Transmembrane</keyword>
<feature type="transmembrane region" description="Helical" evidence="9">
    <location>
        <begin position="225"/>
        <end position="248"/>
    </location>
</feature>
<keyword evidence="7 9" id="KW-0472">Membrane</keyword>
<feature type="transmembrane region" description="Helical" evidence="9">
    <location>
        <begin position="54"/>
        <end position="78"/>
    </location>
</feature>
<dbReference type="Gene3D" id="1.25.40.600">
    <property type="match status" value="1"/>
</dbReference>
<dbReference type="InterPro" id="IPR003211">
    <property type="entry name" value="AmiSUreI_transpt"/>
</dbReference>
<keyword evidence="4" id="KW-1003">Cell membrane</keyword>
<evidence type="ECO:0000256" key="5">
    <source>
        <dbReference type="ARBA" id="ARBA00022692"/>
    </source>
</evidence>
<feature type="compositionally biased region" description="Basic and acidic residues" evidence="8">
    <location>
        <begin position="104"/>
        <end position="128"/>
    </location>
</feature>
<sequence>MYAHRFRRRIRKVAGSGKYFETGWVASLYGFTGRRRHPALRHSERLRVIADGGWGTMLLGIVLLYVGAVLGINGIWLVGQARAARAAASASTSAEPQAGPRLGQEAKRLEREEERVSGPEHGAAEEKRSSYIQNREISVINFFTGGLGAIIAIISFTLGAVYDDDVSIATGGFVFLFAFTYLWLALNQFLEAGGHAFGWYCLFVAITAVPTGVFTLVNAEGHAGSIWLGIDWFAWAVLWFMFFMLLALEHPIGRLTGYVTTIIGIGTAWALGYALLQGQVSLAG</sequence>